<dbReference type="EC" id="4.3.1.3" evidence="3 7"/>
<evidence type="ECO:0000256" key="8">
    <source>
        <dbReference type="RuleBase" id="RU003954"/>
    </source>
</evidence>
<feature type="cross-link" description="5-imidazolinone (Ala-Gly)" evidence="7">
    <location>
        <begin position="145"/>
        <end position="147"/>
    </location>
</feature>
<dbReference type="PANTHER" id="PTHR10362">
    <property type="entry name" value="HISTIDINE AMMONIA-LYASE"/>
    <property type="match status" value="1"/>
</dbReference>
<dbReference type="AlphaFoldDB" id="A0A1Y2NR28"/>
<comment type="similarity">
    <text evidence="2 7 8">Belongs to the PAL/histidase family.</text>
</comment>
<evidence type="ECO:0000256" key="4">
    <source>
        <dbReference type="ARBA" id="ARBA00022808"/>
    </source>
</evidence>
<comment type="subcellular location">
    <subcellularLocation>
        <location evidence="7 10">Cytoplasm</location>
    </subcellularLocation>
</comment>
<comment type="pathway">
    <text evidence="1 7 9">Amino-acid degradation; L-histidine degradation into L-glutamate; N-formimidoyl-L-glutamate from L-histidine: step 1/3.</text>
</comment>
<evidence type="ECO:0000256" key="9">
    <source>
        <dbReference type="RuleBase" id="RU004479"/>
    </source>
</evidence>
<dbReference type="InterPro" id="IPR008948">
    <property type="entry name" value="L-Aspartase-like"/>
</dbReference>
<feature type="modified residue" description="2,3-didehydroalanine (Ser)" evidence="7">
    <location>
        <position position="146"/>
    </location>
</feature>
<dbReference type="GO" id="GO:0051289">
    <property type="term" value="P:protein homotetramerization"/>
    <property type="evidence" value="ECO:0007669"/>
    <property type="project" value="UniProtKB-ARBA"/>
</dbReference>
<dbReference type="Proteomes" id="UP000194318">
    <property type="component" value="Unassembled WGS sequence"/>
</dbReference>
<evidence type="ECO:0000256" key="5">
    <source>
        <dbReference type="ARBA" id="ARBA00023239"/>
    </source>
</evidence>
<sequence>MDMHTVVVGTSGTTAADVIAVARDGARVELSPEALDALARARETVDALAAKPEPVYGVSTGFGALATRHIGQELRTRLQRNIVRSHAAGMGPRVEREVVRALMFLRLKTVASGHTGVRPQVARAMADLLNAGITPVVHEYGSLGCSGDLAPLSHCALALMGEGDAEGPDGTVRPAAELLAAHGLAPVELREKEGLALLNGTDGMLGMLVMALADLETLYKTADVTAALSLEALLGTDKVLRPELHAIRPHPGQGAAAANMLAVLEGSGLVGHFQADEAPRVQDAYSVRCAPQVAGAGRDTMAHARLVAERELAAAVDNPVVLPDGRVESNGNFHGAPVAYVLDFLAVAAADLASIAERRTDRLLDKNRSHGLPPFLADDAGVDSGLMIAQYTQAALVSEMKRLAVPASADSIPSSAMQEDHVSMGWSAARKLRTAIGNLRRVLAVELYAATRAIELRHGLTPAPASRAVIDALRAAGVAGPGPDRFLAPELEAADAFVRDGGVVAAVERVTGPLA</sequence>
<dbReference type="GO" id="GO:0009800">
    <property type="term" value="P:cinnamic acid biosynthetic process"/>
    <property type="evidence" value="ECO:0007669"/>
    <property type="project" value="UniProtKB-ARBA"/>
</dbReference>
<dbReference type="GO" id="GO:0019557">
    <property type="term" value="P:L-histidine catabolic process to glutamate and formate"/>
    <property type="evidence" value="ECO:0007669"/>
    <property type="project" value="UniProtKB-UniPathway"/>
</dbReference>
<dbReference type="Gene3D" id="1.10.275.10">
    <property type="entry name" value="Fumarase/aspartase (N-terminal domain)"/>
    <property type="match status" value="1"/>
</dbReference>
<dbReference type="PROSITE" id="PS00488">
    <property type="entry name" value="PAL_HISTIDASE"/>
    <property type="match status" value="1"/>
</dbReference>
<dbReference type="FunFam" id="1.10.275.10:FF:000005">
    <property type="entry name" value="Histidine ammonia-lyase"/>
    <property type="match status" value="1"/>
</dbReference>
<evidence type="ECO:0000256" key="7">
    <source>
        <dbReference type="HAMAP-Rule" id="MF_00229"/>
    </source>
</evidence>
<keyword evidence="4 7" id="KW-0369">Histidine metabolism</keyword>
<evidence type="ECO:0000313" key="12">
    <source>
        <dbReference type="Proteomes" id="UP000194318"/>
    </source>
</evidence>
<comment type="catalytic activity">
    <reaction evidence="6 7 9">
        <text>L-histidine = trans-urocanate + NH4(+)</text>
        <dbReference type="Rhea" id="RHEA:21232"/>
        <dbReference type="ChEBI" id="CHEBI:17771"/>
        <dbReference type="ChEBI" id="CHEBI:28938"/>
        <dbReference type="ChEBI" id="CHEBI:57595"/>
        <dbReference type="EC" id="4.3.1.3"/>
    </reaction>
</comment>
<dbReference type="InterPro" id="IPR024083">
    <property type="entry name" value="Fumarase/histidase_N"/>
</dbReference>
<protein>
    <recommendedName>
        <fullName evidence="3 7">Histidine ammonia-lyase</fullName>
        <shortName evidence="7">Histidase</shortName>
        <ecNumber evidence="3 7">4.3.1.3</ecNumber>
    </recommendedName>
</protein>
<keyword evidence="5 7" id="KW-0456">Lyase</keyword>
<organism evidence="11 12">
    <name type="scientific">Streptomyces fradiae ATCC 10745 = DSM 40063</name>
    <dbReference type="NCBI Taxonomy" id="1319510"/>
    <lineage>
        <taxon>Bacteria</taxon>
        <taxon>Bacillati</taxon>
        <taxon>Actinomycetota</taxon>
        <taxon>Actinomycetes</taxon>
        <taxon>Kitasatosporales</taxon>
        <taxon>Streptomycetaceae</taxon>
        <taxon>Streptomyces</taxon>
    </lineage>
</organism>
<dbReference type="InterPro" id="IPR005921">
    <property type="entry name" value="HutH"/>
</dbReference>
<evidence type="ECO:0000313" key="11">
    <source>
        <dbReference type="EMBL" id="OSY49398.1"/>
    </source>
</evidence>
<dbReference type="InterPro" id="IPR022313">
    <property type="entry name" value="Phe/His_NH3-lyase_AS"/>
</dbReference>
<dbReference type="EMBL" id="MIFZ01000325">
    <property type="protein sequence ID" value="OSY49398.1"/>
    <property type="molecule type" value="Genomic_DNA"/>
</dbReference>
<evidence type="ECO:0000256" key="2">
    <source>
        <dbReference type="ARBA" id="ARBA00007238"/>
    </source>
</evidence>
<dbReference type="GO" id="GO:0005737">
    <property type="term" value="C:cytoplasm"/>
    <property type="evidence" value="ECO:0007669"/>
    <property type="project" value="UniProtKB-SubCell"/>
</dbReference>
<dbReference type="FunFam" id="1.20.200.10:FF:000012">
    <property type="entry name" value="Tyrosine ammonia-lyase"/>
    <property type="match status" value="1"/>
</dbReference>
<dbReference type="Pfam" id="PF00221">
    <property type="entry name" value="Lyase_aromatic"/>
    <property type="match status" value="1"/>
</dbReference>
<proteinExistence type="inferred from homology"/>
<gene>
    <name evidence="7 11" type="primary">hutH</name>
    <name evidence="11" type="ORF">BG846_05001</name>
</gene>
<evidence type="ECO:0000256" key="10">
    <source>
        <dbReference type="RuleBase" id="RU004480"/>
    </source>
</evidence>
<dbReference type="UniPathway" id="UPA00379">
    <property type="reaction ID" value="UER00549"/>
</dbReference>
<evidence type="ECO:0000256" key="1">
    <source>
        <dbReference type="ARBA" id="ARBA00005113"/>
    </source>
</evidence>
<accession>A0A1Y2NR28</accession>
<dbReference type="GO" id="GO:0004397">
    <property type="term" value="F:histidine ammonia-lyase activity"/>
    <property type="evidence" value="ECO:0007669"/>
    <property type="project" value="UniProtKB-UniRule"/>
</dbReference>
<dbReference type="InterPro" id="IPR001106">
    <property type="entry name" value="Aromatic_Lyase"/>
</dbReference>
<dbReference type="SUPFAM" id="SSF48557">
    <property type="entry name" value="L-aspartase-like"/>
    <property type="match status" value="1"/>
</dbReference>
<dbReference type="HAMAP" id="MF_00229">
    <property type="entry name" value="His_ammonia_lyase"/>
    <property type="match status" value="1"/>
</dbReference>
<dbReference type="GO" id="GO:0019556">
    <property type="term" value="P:L-histidine catabolic process to glutamate and formamide"/>
    <property type="evidence" value="ECO:0007669"/>
    <property type="project" value="UniProtKB-UniPathway"/>
</dbReference>
<dbReference type="CDD" id="cd00332">
    <property type="entry name" value="PAL-HAL"/>
    <property type="match status" value="1"/>
</dbReference>
<evidence type="ECO:0000256" key="3">
    <source>
        <dbReference type="ARBA" id="ARBA00012994"/>
    </source>
</evidence>
<keyword evidence="7" id="KW-0963">Cytoplasm</keyword>
<comment type="PTM">
    <text evidence="7">Contains an active site 4-methylidene-imidazol-5-one (MIO), which is formed autocatalytically by cyclization and dehydration of residues Cys-Ser-Gly.</text>
</comment>
<dbReference type="GO" id="GO:0045548">
    <property type="term" value="F:phenylalanine ammonia-lyase activity"/>
    <property type="evidence" value="ECO:0007669"/>
    <property type="project" value="UniProtKB-ARBA"/>
</dbReference>
<evidence type="ECO:0000256" key="6">
    <source>
        <dbReference type="ARBA" id="ARBA00049269"/>
    </source>
</evidence>
<comment type="caution">
    <text evidence="11">The sequence shown here is derived from an EMBL/GenBank/DDBJ whole genome shotgun (WGS) entry which is preliminary data.</text>
</comment>
<dbReference type="Gene3D" id="1.20.200.10">
    <property type="entry name" value="Fumarase/aspartase (Central domain)"/>
    <property type="match status" value="1"/>
</dbReference>
<dbReference type="NCBIfam" id="TIGR01225">
    <property type="entry name" value="hutH"/>
    <property type="match status" value="1"/>
</dbReference>
<dbReference type="NCBIfam" id="NF006871">
    <property type="entry name" value="PRK09367.1"/>
    <property type="match status" value="1"/>
</dbReference>
<reference evidence="11 12" key="1">
    <citation type="submission" date="2016-09" db="EMBL/GenBank/DDBJ databases">
        <title>Streptomyces fradiae DSM40063, a candidate organism with high potential of specific P450 cytochromes.</title>
        <authorList>
            <person name="Grumaz C."/>
            <person name="Vainshtein Y."/>
            <person name="Kirstahler P."/>
            <person name="Sohn K."/>
        </authorList>
    </citation>
    <scope>NUCLEOTIDE SEQUENCE [LARGE SCALE GENOMIC DNA]</scope>
    <source>
        <strain evidence="11 12">DSM 40063</strain>
    </source>
</reference>
<name>A0A1Y2NR28_STRFR</name>